<dbReference type="Proteomes" id="UP001327225">
    <property type="component" value="Chromosome"/>
</dbReference>
<dbReference type="Pfam" id="PF01042">
    <property type="entry name" value="Ribonuc_L-PSP"/>
    <property type="match status" value="1"/>
</dbReference>
<name>A0ABZ0ZXM1_9ACTN</name>
<dbReference type="Gene3D" id="3.30.1330.40">
    <property type="entry name" value="RutC-like"/>
    <property type="match status" value="1"/>
</dbReference>
<dbReference type="RefSeq" id="WP_322455843.1">
    <property type="nucleotide sequence ID" value="NZ_CP141059.1"/>
</dbReference>
<dbReference type="PANTHER" id="PTHR43760">
    <property type="entry name" value="ENDORIBONUCLEASE-RELATED"/>
    <property type="match status" value="1"/>
</dbReference>
<dbReference type="InterPro" id="IPR006175">
    <property type="entry name" value="YjgF/YER057c/UK114"/>
</dbReference>
<dbReference type="EMBL" id="CP141059">
    <property type="protein sequence ID" value="WQQ28800.1"/>
    <property type="molecule type" value="Genomic_DNA"/>
</dbReference>
<protein>
    <submittedName>
        <fullName evidence="1">RidA family protein</fullName>
    </submittedName>
</protein>
<dbReference type="InterPro" id="IPR035959">
    <property type="entry name" value="RutC-like_sf"/>
</dbReference>
<keyword evidence="2" id="KW-1185">Reference proteome</keyword>
<evidence type="ECO:0000313" key="2">
    <source>
        <dbReference type="Proteomes" id="UP001327225"/>
    </source>
</evidence>
<sequence>MLDDAVPAPNVPVGSYAMAVRTGDLLFVSGHGAFEDGHPMHTGRLGKTMTTEQGARAAEAVMLNLLATIRAELGDLSSVAKVVKVVVFVNSAPDFTEQHVVANGATDLLAKAFGDAGRSARSAVGVASLPFGFAVEIEAVVQIGTSDVRAPSDS</sequence>
<dbReference type="SUPFAM" id="SSF55298">
    <property type="entry name" value="YjgF-like"/>
    <property type="match status" value="1"/>
</dbReference>
<reference evidence="2" key="1">
    <citation type="submission" date="2023-12" db="EMBL/GenBank/DDBJ databases">
        <title>Novel species in genus Nocardioides.</title>
        <authorList>
            <person name="Zhou H."/>
        </authorList>
    </citation>
    <scope>NUCLEOTIDE SEQUENCE [LARGE SCALE GENOMIC DNA]</scope>
    <source>
        <strain evidence="2">HM61</strain>
    </source>
</reference>
<gene>
    <name evidence="1" type="ORF">SHK19_15145</name>
</gene>
<evidence type="ECO:0000313" key="1">
    <source>
        <dbReference type="EMBL" id="WQQ28800.1"/>
    </source>
</evidence>
<accession>A0ABZ0ZXM1</accession>
<dbReference type="InterPro" id="IPR013813">
    <property type="entry name" value="Endoribo_LPSP/chorism_mut-like"/>
</dbReference>
<proteinExistence type="predicted"/>
<dbReference type="PANTHER" id="PTHR43760:SF1">
    <property type="entry name" value="ENDORIBONUCLEASE L-PSP_CHORISMATE MUTASE-LIKE DOMAIN-CONTAINING PROTEIN"/>
    <property type="match status" value="1"/>
</dbReference>
<dbReference type="CDD" id="cd02199">
    <property type="entry name" value="YjgF_YER057c_UK114_like_1"/>
    <property type="match status" value="1"/>
</dbReference>
<organism evidence="1 2">
    <name type="scientific">Nocardioides bizhenqiangii</name>
    <dbReference type="NCBI Taxonomy" id="3095076"/>
    <lineage>
        <taxon>Bacteria</taxon>
        <taxon>Bacillati</taxon>
        <taxon>Actinomycetota</taxon>
        <taxon>Actinomycetes</taxon>
        <taxon>Propionibacteriales</taxon>
        <taxon>Nocardioidaceae</taxon>
        <taxon>Nocardioides</taxon>
    </lineage>
</organism>